<dbReference type="PANTHER" id="PTHR45913">
    <property type="entry name" value="EPM2A-INTERACTING PROTEIN 1"/>
    <property type="match status" value="1"/>
</dbReference>
<reference evidence="2" key="1">
    <citation type="submission" date="2025-05" db="UniProtKB">
        <authorList>
            <consortium name="EnsemblMetazoa"/>
        </authorList>
    </citation>
    <scope>IDENTIFICATION</scope>
</reference>
<protein>
    <submittedName>
        <fullName evidence="2">Uncharacterized protein</fullName>
    </submittedName>
</protein>
<evidence type="ECO:0000256" key="1">
    <source>
        <dbReference type="SAM" id="MobiDB-lite"/>
    </source>
</evidence>
<organism evidence="2 3">
    <name type="scientific">Diabrotica virgifera virgifera</name>
    <name type="common">western corn rootworm</name>
    <dbReference type="NCBI Taxonomy" id="50390"/>
    <lineage>
        <taxon>Eukaryota</taxon>
        <taxon>Metazoa</taxon>
        <taxon>Ecdysozoa</taxon>
        <taxon>Arthropoda</taxon>
        <taxon>Hexapoda</taxon>
        <taxon>Insecta</taxon>
        <taxon>Pterygota</taxon>
        <taxon>Neoptera</taxon>
        <taxon>Endopterygota</taxon>
        <taxon>Coleoptera</taxon>
        <taxon>Polyphaga</taxon>
        <taxon>Cucujiformia</taxon>
        <taxon>Chrysomeloidea</taxon>
        <taxon>Chrysomelidae</taxon>
        <taxon>Galerucinae</taxon>
        <taxon>Diabroticina</taxon>
        <taxon>Diabroticites</taxon>
        <taxon>Diabrotica</taxon>
    </lineage>
</organism>
<name>A0ABM5KY45_DIAVI</name>
<evidence type="ECO:0000313" key="3">
    <source>
        <dbReference type="Proteomes" id="UP001652700"/>
    </source>
</evidence>
<dbReference type="RefSeq" id="XP_050515116.1">
    <property type="nucleotide sequence ID" value="XM_050659159.1"/>
</dbReference>
<evidence type="ECO:0000313" key="2">
    <source>
        <dbReference type="EnsemblMetazoa" id="XP_050515116.1"/>
    </source>
</evidence>
<dbReference type="Proteomes" id="UP001652700">
    <property type="component" value="Unplaced"/>
</dbReference>
<sequence length="230" mass="26257">MRLQGADSNIVTHRDAIKMYVEKLQLWIRKVSMNPSNYSSFSKVVSVSEEVCFEDVFEGPLLKNLITDHLKNLKEEFSRYFPNLSEELYKLSTDPFNMDIQLLPEELQEEGIEIKNDSAARYDFDKMDKPSFWLKYLKVYPKEDLEATIPDHSDDADDRAKHPGDMELNSSIENSQLANIEDRGNTNSLIEHNACAIIAVNEEDNASIGVKENEGDEEDGTAIDKTSKEN</sequence>
<dbReference type="GeneID" id="126890301"/>
<dbReference type="PANTHER" id="PTHR45913:SF19">
    <property type="entry name" value="LOW QUALITY PROTEIN: ZINC FINGER BED DOMAIN-CONTAINING PROTEIN 5-LIKE"/>
    <property type="match status" value="1"/>
</dbReference>
<feature type="region of interest" description="Disordered" evidence="1">
    <location>
        <begin position="208"/>
        <end position="230"/>
    </location>
</feature>
<dbReference type="EnsemblMetazoa" id="XM_050659159.1">
    <property type="protein sequence ID" value="XP_050515116.1"/>
    <property type="gene ID" value="LOC126890301"/>
</dbReference>
<accession>A0ABM5KY45</accession>
<proteinExistence type="predicted"/>
<keyword evidence="3" id="KW-1185">Reference proteome</keyword>